<dbReference type="VEuPathDB" id="FungiDB:ASPFODRAFT_61463"/>
<reference evidence="2" key="1">
    <citation type="journal article" date="2017" name="Genome Biol.">
        <title>Comparative genomics reveals high biological diversity and specific adaptations in the industrially and medically important fungal genus Aspergillus.</title>
        <authorList>
            <person name="de Vries R.P."/>
            <person name="Riley R."/>
            <person name="Wiebenga A."/>
            <person name="Aguilar-Osorio G."/>
            <person name="Amillis S."/>
            <person name="Uchima C.A."/>
            <person name="Anderluh G."/>
            <person name="Asadollahi M."/>
            <person name="Askin M."/>
            <person name="Barry K."/>
            <person name="Battaglia E."/>
            <person name="Bayram O."/>
            <person name="Benocci T."/>
            <person name="Braus-Stromeyer S.A."/>
            <person name="Caldana C."/>
            <person name="Canovas D."/>
            <person name="Cerqueira G.C."/>
            <person name="Chen F."/>
            <person name="Chen W."/>
            <person name="Choi C."/>
            <person name="Clum A."/>
            <person name="Dos Santos R.A."/>
            <person name="Damasio A.R."/>
            <person name="Diallinas G."/>
            <person name="Emri T."/>
            <person name="Fekete E."/>
            <person name="Flipphi M."/>
            <person name="Freyberg S."/>
            <person name="Gallo A."/>
            <person name="Gournas C."/>
            <person name="Habgood R."/>
            <person name="Hainaut M."/>
            <person name="Harispe M.L."/>
            <person name="Henrissat B."/>
            <person name="Hilden K.S."/>
            <person name="Hope R."/>
            <person name="Hossain A."/>
            <person name="Karabika E."/>
            <person name="Karaffa L."/>
            <person name="Karanyi Z."/>
            <person name="Krasevec N."/>
            <person name="Kuo A."/>
            <person name="Kusch H."/>
            <person name="LaButti K."/>
            <person name="Lagendijk E.L."/>
            <person name="Lapidus A."/>
            <person name="Levasseur A."/>
            <person name="Lindquist E."/>
            <person name="Lipzen A."/>
            <person name="Logrieco A.F."/>
            <person name="MacCabe A."/>
            <person name="Maekelae M.R."/>
            <person name="Malavazi I."/>
            <person name="Melin P."/>
            <person name="Meyer V."/>
            <person name="Mielnichuk N."/>
            <person name="Miskei M."/>
            <person name="Molnar A.P."/>
            <person name="Mule G."/>
            <person name="Ngan C.Y."/>
            <person name="Orejas M."/>
            <person name="Orosz E."/>
            <person name="Ouedraogo J.P."/>
            <person name="Overkamp K.M."/>
            <person name="Park H.-S."/>
            <person name="Perrone G."/>
            <person name="Piumi F."/>
            <person name="Punt P.J."/>
            <person name="Ram A.F."/>
            <person name="Ramon A."/>
            <person name="Rauscher S."/>
            <person name="Record E."/>
            <person name="Riano-Pachon D.M."/>
            <person name="Robert V."/>
            <person name="Roehrig J."/>
            <person name="Ruller R."/>
            <person name="Salamov A."/>
            <person name="Salih N.S."/>
            <person name="Samson R.A."/>
            <person name="Sandor E."/>
            <person name="Sanguinetti M."/>
            <person name="Schuetze T."/>
            <person name="Sepcic K."/>
            <person name="Shelest E."/>
            <person name="Sherlock G."/>
            <person name="Sophianopoulou V."/>
            <person name="Squina F.M."/>
            <person name="Sun H."/>
            <person name="Susca A."/>
            <person name="Todd R.B."/>
            <person name="Tsang A."/>
            <person name="Unkles S.E."/>
            <person name="van de Wiele N."/>
            <person name="van Rossen-Uffink D."/>
            <person name="Oliveira J.V."/>
            <person name="Vesth T.C."/>
            <person name="Visser J."/>
            <person name="Yu J.-H."/>
            <person name="Zhou M."/>
            <person name="Andersen M.R."/>
            <person name="Archer D.B."/>
            <person name="Baker S.E."/>
            <person name="Benoit I."/>
            <person name="Brakhage A.A."/>
            <person name="Braus G.H."/>
            <person name="Fischer R."/>
            <person name="Frisvad J.C."/>
            <person name="Goldman G.H."/>
            <person name="Houbraken J."/>
            <person name="Oakley B."/>
            <person name="Pocsi I."/>
            <person name="Scazzocchio C."/>
            <person name="Seiboth B."/>
            <person name="vanKuyk P.A."/>
            <person name="Wortman J."/>
            <person name="Dyer P.S."/>
            <person name="Grigoriev I.V."/>
        </authorList>
    </citation>
    <scope>NUCLEOTIDE SEQUENCE [LARGE SCALE GENOMIC DNA]</scope>
    <source>
        <strain evidence="2">CBS 106.47</strain>
    </source>
</reference>
<evidence type="ECO:0000313" key="1">
    <source>
        <dbReference type="EMBL" id="OJZ86128.1"/>
    </source>
</evidence>
<accession>A0A1M3TH85</accession>
<dbReference type="AlphaFoldDB" id="A0A1M3TH85"/>
<dbReference type="EMBL" id="KV878242">
    <property type="protein sequence ID" value="OJZ86128.1"/>
    <property type="molecule type" value="Genomic_DNA"/>
</dbReference>
<sequence>MFDCVWLIRHTGKQLATHSCSRPRWPLLPIFAPSFDLRLLLDLESNNISKHPAHRRSPDDMAGVVPSGALESQGLYQSLMQEHNRHDPSNRGPVVRFVKPLYDKESGAVSDFEEHDKQPKYREVADEQIMKMLKVARFDTQPMSKCLLYRLPLEVRLRIWECLFPHNWSAVELEEFAQTTTGLAILLTSHQIFHEALLVFFYSLAYSRLVLKEYGGSTAHYLKSVPLKLDRCIYKRRGFICLDIECDEEREFGSLVLSLGDKIHETAVRRRWGFALFITTLRMEGPLRVHDLTVAVTENWKIPGFDENDLVQALFSGAFTVLGRLKFVGFTRMERRRLTNLILARQDPCVQLMRRRDDAEDIVG</sequence>
<organism evidence="1 2">
    <name type="scientific">Aspergillus luchuensis (strain CBS 106.47)</name>
    <dbReference type="NCBI Taxonomy" id="1137211"/>
    <lineage>
        <taxon>Eukaryota</taxon>
        <taxon>Fungi</taxon>
        <taxon>Dikarya</taxon>
        <taxon>Ascomycota</taxon>
        <taxon>Pezizomycotina</taxon>
        <taxon>Eurotiomycetes</taxon>
        <taxon>Eurotiomycetidae</taxon>
        <taxon>Eurotiales</taxon>
        <taxon>Aspergillaceae</taxon>
        <taxon>Aspergillus</taxon>
        <taxon>Aspergillus subgen. Circumdati</taxon>
    </lineage>
</organism>
<evidence type="ECO:0000313" key="2">
    <source>
        <dbReference type="Proteomes" id="UP000184063"/>
    </source>
</evidence>
<dbReference type="Proteomes" id="UP000184063">
    <property type="component" value="Unassembled WGS sequence"/>
</dbReference>
<proteinExistence type="predicted"/>
<protein>
    <submittedName>
        <fullName evidence="1">Uncharacterized protein</fullName>
    </submittedName>
</protein>
<dbReference type="OrthoDB" id="4479239at2759"/>
<name>A0A1M3TH85_ASPLC</name>
<gene>
    <name evidence="1" type="ORF">ASPFODRAFT_61463</name>
</gene>